<dbReference type="OrthoDB" id="285993at2"/>
<gene>
    <name evidence="1" type="ORF">SAMN05661044_03681</name>
</gene>
<dbReference type="SUPFAM" id="SSF158446">
    <property type="entry name" value="IVS-encoded protein-like"/>
    <property type="match status" value="1"/>
</dbReference>
<name>A0A1H7U0T4_OLID1</name>
<sequence>MSILKEKSFQFALEIINVYKQLSGDKKEFVLSKQLLRSGTAIGALVREANNAESKMDFIHKLAIAQKECDETLYWLELLFQSDYLEKDTFELLTKYGSEILLILKSSILTVKKKLGKL</sequence>
<dbReference type="STRING" id="407022.SAMN05661044_03681"/>
<dbReference type="Pfam" id="PF05635">
    <property type="entry name" value="23S_rRNA_IVP"/>
    <property type="match status" value="1"/>
</dbReference>
<dbReference type="EMBL" id="FOAF01000005">
    <property type="protein sequence ID" value="SEL90405.1"/>
    <property type="molecule type" value="Genomic_DNA"/>
</dbReference>
<organism evidence="1 2">
    <name type="scientific">Olivibacter domesticus</name>
    <name type="common">Pseudosphingobacterium domesticum</name>
    <dbReference type="NCBI Taxonomy" id="407022"/>
    <lineage>
        <taxon>Bacteria</taxon>
        <taxon>Pseudomonadati</taxon>
        <taxon>Bacteroidota</taxon>
        <taxon>Sphingobacteriia</taxon>
        <taxon>Sphingobacteriales</taxon>
        <taxon>Sphingobacteriaceae</taxon>
        <taxon>Olivibacter</taxon>
    </lineage>
</organism>
<evidence type="ECO:0000313" key="1">
    <source>
        <dbReference type="EMBL" id="SEL90405.1"/>
    </source>
</evidence>
<dbReference type="AlphaFoldDB" id="A0A1H7U0T4"/>
<keyword evidence="2" id="KW-1185">Reference proteome</keyword>
<dbReference type="PANTHER" id="PTHR38471">
    <property type="entry name" value="FOUR HELIX BUNDLE PROTEIN"/>
    <property type="match status" value="1"/>
</dbReference>
<dbReference type="InterPro" id="IPR012657">
    <property type="entry name" value="23S_rRNA-intervening_sequence"/>
</dbReference>
<evidence type="ECO:0000313" key="2">
    <source>
        <dbReference type="Proteomes" id="UP000199421"/>
    </source>
</evidence>
<accession>A0A1H7U0T4</accession>
<protein>
    <submittedName>
        <fullName evidence="1">Four helix bundle protein</fullName>
    </submittedName>
</protein>
<reference evidence="2" key="1">
    <citation type="submission" date="2016-10" db="EMBL/GenBank/DDBJ databases">
        <authorList>
            <person name="Varghese N."/>
            <person name="Submissions S."/>
        </authorList>
    </citation>
    <scope>NUCLEOTIDE SEQUENCE [LARGE SCALE GENOMIC DNA]</scope>
    <source>
        <strain evidence="2">DSM 18733</strain>
    </source>
</reference>
<dbReference type="PANTHER" id="PTHR38471:SF2">
    <property type="entry name" value="FOUR HELIX BUNDLE PROTEIN"/>
    <property type="match status" value="1"/>
</dbReference>
<proteinExistence type="predicted"/>
<dbReference type="PIRSF" id="PIRSF035652">
    <property type="entry name" value="CHP02436"/>
    <property type="match status" value="1"/>
</dbReference>
<dbReference type="Gene3D" id="1.20.1440.60">
    <property type="entry name" value="23S rRNA-intervening sequence"/>
    <property type="match status" value="1"/>
</dbReference>
<dbReference type="RefSeq" id="WP_093327145.1">
    <property type="nucleotide sequence ID" value="NZ_FOAF01000005.1"/>
</dbReference>
<dbReference type="InterPro" id="IPR036583">
    <property type="entry name" value="23S_rRNA_IVS_sf"/>
</dbReference>
<dbReference type="Proteomes" id="UP000199421">
    <property type="component" value="Unassembled WGS sequence"/>
</dbReference>
<dbReference type="NCBIfam" id="TIGR02436">
    <property type="entry name" value="four helix bundle protein"/>
    <property type="match status" value="1"/>
</dbReference>